<dbReference type="InterPro" id="IPR019734">
    <property type="entry name" value="TPR_rpt"/>
</dbReference>
<dbReference type="EMBL" id="CP036275">
    <property type="protein sequence ID" value="QDU36339.1"/>
    <property type="molecule type" value="Genomic_DNA"/>
</dbReference>
<organism evidence="6 7">
    <name type="scientific">Maioricimonas rarisocia</name>
    <dbReference type="NCBI Taxonomy" id="2528026"/>
    <lineage>
        <taxon>Bacteria</taxon>
        <taxon>Pseudomonadati</taxon>
        <taxon>Planctomycetota</taxon>
        <taxon>Planctomycetia</taxon>
        <taxon>Planctomycetales</taxon>
        <taxon>Planctomycetaceae</taxon>
        <taxon>Maioricimonas</taxon>
    </lineage>
</organism>
<gene>
    <name evidence="6" type="ORF">Mal4_06240</name>
</gene>
<dbReference type="AlphaFoldDB" id="A0A517Z1Q5"/>
<keyword evidence="4" id="KW-0472">Membrane</keyword>
<dbReference type="Pfam" id="PF13414">
    <property type="entry name" value="TPR_11"/>
    <property type="match status" value="1"/>
</dbReference>
<dbReference type="PANTHER" id="PTHR16026:SF0">
    <property type="entry name" value="CARTILAGE ACIDIC PROTEIN 1"/>
    <property type="match status" value="1"/>
</dbReference>
<accession>A0A517Z1Q5</accession>
<evidence type="ECO:0000256" key="2">
    <source>
        <dbReference type="PROSITE-ProRule" id="PRU00339"/>
    </source>
</evidence>
<evidence type="ECO:0000256" key="3">
    <source>
        <dbReference type="SAM" id="MobiDB-lite"/>
    </source>
</evidence>
<sequence>MSSRPSPRGSIRFLLVGGAVLAVGLLGLAFWPSDSKPEPVPQDALLERAEAALQSREYDRVLQLTRDVDPASDEWPRARMLAGEAATRSGQLQQALEEYGALAEQRPDTTEAAEARFYSGEVYRELGQLSQAVDAYRQAVMIAPDNVAIHERLAFLLSTVGNRWEAYRHYGVLVRSGSATYVELALFADLERPVEQRPFLEECARKAPDDVLVRQGLAAHTLWEGKADAAERQLRDLLEDRPDLPAAQAMLGELLVKGEAGPFLRWHSDVPAEATGHPDVWYVRGLWLRRQGDLRGAAHCLLTTLQLAPTLRRATVQLGQVLTSLEEPEAEAVAEYADRLVQLTQTIDAILRTEAEKEDVLRQAVDLLVRTGRIWEACAWGVVARGRFPEAAWPEELFERWSGLLNPQLPVVLEQAGPLSVFDVAEFPLADTLFRLPDSSPESASRSEGTAAKIRFEEADAGIDFVYFNGNEFFDHRFDRPAGTSEQQPRGNRQFEQTGGGVGVIDYDLDGAPDLYLTQGTTWEMGEQEPGPTPEFTDQLFRGYGPDGFATVTANARVRGVGFGQGCTVGDFNNDGFPDLYVANVGRNRLLENMGDGTFVDVTDEAGLRHDEWTTSVLLADLNGDGVPDLFDVNYVRGPQVFTAICDGRACSPSVFDGCPDRVLLGRGDGTFAAASIEAESDNSKGLGIVTLFPREQSLPSLFIANDQTANFFLQPPREAGEPFALTDAAFLTGLAFDVNGTALACMGIAADDIDGNGTTDLFVTNFRDESNTLYLQDPPGLFLDATTAMGLHSASVPYVGWGTQFLDADLDGDPDVVLVNGHVDDYRDEGGEYHMRPQFFRNRGDGRFDEMDAADVGSWFSRKFLGRGLARLDWNRDGRMDFAVSNIGDRASLMTNASESVGHFLNIRLHATATARDAFGTRVTVTAGDEERTRTLLAGDGYMASNERVLQFGLGAAESADIRIEWPSGSVTPLEDLPVDVTVELVEGRAVGILWRGAEPEPLPVPAETIPVP</sequence>
<feature type="domain" description="ASPIC/UnbV" evidence="5">
    <location>
        <begin position="919"/>
        <end position="983"/>
    </location>
</feature>
<dbReference type="SUPFAM" id="SSF48452">
    <property type="entry name" value="TPR-like"/>
    <property type="match status" value="1"/>
</dbReference>
<dbReference type="InterPro" id="IPR013517">
    <property type="entry name" value="FG-GAP"/>
</dbReference>
<protein>
    <submittedName>
        <fullName evidence="6">ASPIC and UnbV</fullName>
    </submittedName>
</protein>
<keyword evidence="7" id="KW-1185">Reference proteome</keyword>
<evidence type="ECO:0000259" key="5">
    <source>
        <dbReference type="Pfam" id="PF07593"/>
    </source>
</evidence>
<reference evidence="6 7" key="1">
    <citation type="submission" date="2019-02" db="EMBL/GenBank/DDBJ databases">
        <title>Deep-cultivation of Planctomycetes and their phenomic and genomic characterization uncovers novel biology.</title>
        <authorList>
            <person name="Wiegand S."/>
            <person name="Jogler M."/>
            <person name="Boedeker C."/>
            <person name="Pinto D."/>
            <person name="Vollmers J."/>
            <person name="Rivas-Marin E."/>
            <person name="Kohn T."/>
            <person name="Peeters S.H."/>
            <person name="Heuer A."/>
            <person name="Rast P."/>
            <person name="Oberbeckmann S."/>
            <person name="Bunk B."/>
            <person name="Jeske O."/>
            <person name="Meyerdierks A."/>
            <person name="Storesund J.E."/>
            <person name="Kallscheuer N."/>
            <person name="Luecker S."/>
            <person name="Lage O.M."/>
            <person name="Pohl T."/>
            <person name="Merkel B.J."/>
            <person name="Hornburger P."/>
            <person name="Mueller R.-W."/>
            <person name="Bruemmer F."/>
            <person name="Labrenz M."/>
            <person name="Spormann A.M."/>
            <person name="Op den Camp H."/>
            <person name="Overmann J."/>
            <person name="Amann R."/>
            <person name="Jetten M.S.M."/>
            <person name="Mascher T."/>
            <person name="Medema M.H."/>
            <person name="Devos D.P."/>
            <person name="Kaster A.-K."/>
            <person name="Ovreas L."/>
            <person name="Rohde M."/>
            <person name="Galperin M.Y."/>
            <person name="Jogler C."/>
        </authorList>
    </citation>
    <scope>NUCLEOTIDE SEQUENCE [LARGE SCALE GENOMIC DNA]</scope>
    <source>
        <strain evidence="6 7">Mal4</strain>
    </source>
</reference>
<dbReference type="Proteomes" id="UP000320496">
    <property type="component" value="Chromosome"/>
</dbReference>
<dbReference type="OrthoDB" id="5287961at2"/>
<dbReference type="InterPro" id="IPR011990">
    <property type="entry name" value="TPR-like_helical_dom_sf"/>
</dbReference>
<keyword evidence="2" id="KW-0802">TPR repeat</keyword>
<dbReference type="PROSITE" id="PS50293">
    <property type="entry name" value="TPR_REGION"/>
    <property type="match status" value="1"/>
</dbReference>
<dbReference type="InterPro" id="IPR028994">
    <property type="entry name" value="Integrin_alpha_N"/>
</dbReference>
<keyword evidence="1" id="KW-0732">Signal</keyword>
<dbReference type="Gene3D" id="2.130.10.130">
    <property type="entry name" value="Integrin alpha, N-terminal"/>
    <property type="match status" value="2"/>
</dbReference>
<evidence type="ECO:0000313" key="7">
    <source>
        <dbReference type="Proteomes" id="UP000320496"/>
    </source>
</evidence>
<evidence type="ECO:0000256" key="4">
    <source>
        <dbReference type="SAM" id="Phobius"/>
    </source>
</evidence>
<dbReference type="Pfam" id="PF13517">
    <property type="entry name" value="FG-GAP_3"/>
    <property type="match status" value="2"/>
</dbReference>
<feature type="repeat" description="TPR" evidence="2">
    <location>
        <begin position="113"/>
        <end position="146"/>
    </location>
</feature>
<feature type="transmembrane region" description="Helical" evidence="4">
    <location>
        <begin position="12"/>
        <end position="31"/>
    </location>
</feature>
<proteinExistence type="predicted"/>
<dbReference type="SMART" id="SM00028">
    <property type="entry name" value="TPR"/>
    <property type="match status" value="3"/>
</dbReference>
<feature type="region of interest" description="Disordered" evidence="3">
    <location>
        <begin position="478"/>
        <end position="499"/>
    </location>
</feature>
<keyword evidence="4" id="KW-0812">Transmembrane</keyword>
<dbReference type="SUPFAM" id="SSF69318">
    <property type="entry name" value="Integrin alpha N-terminal domain"/>
    <property type="match status" value="1"/>
</dbReference>
<dbReference type="PANTHER" id="PTHR16026">
    <property type="entry name" value="CARTILAGE ACIDIC PROTEIN 1"/>
    <property type="match status" value="1"/>
</dbReference>
<dbReference type="InterPro" id="IPR011519">
    <property type="entry name" value="UnbV_ASPIC"/>
</dbReference>
<dbReference type="InterPro" id="IPR027039">
    <property type="entry name" value="Crtac1"/>
</dbReference>
<feature type="compositionally biased region" description="Polar residues" evidence="3">
    <location>
        <begin position="484"/>
        <end position="497"/>
    </location>
</feature>
<evidence type="ECO:0000256" key="1">
    <source>
        <dbReference type="ARBA" id="ARBA00022729"/>
    </source>
</evidence>
<keyword evidence="4" id="KW-1133">Transmembrane helix</keyword>
<evidence type="ECO:0000313" key="6">
    <source>
        <dbReference type="EMBL" id="QDU36339.1"/>
    </source>
</evidence>
<dbReference type="PROSITE" id="PS50005">
    <property type="entry name" value="TPR"/>
    <property type="match status" value="1"/>
</dbReference>
<name>A0A517Z1Q5_9PLAN</name>
<dbReference type="RefSeq" id="WP_145367013.1">
    <property type="nucleotide sequence ID" value="NZ_CP036275.1"/>
</dbReference>
<dbReference type="Gene3D" id="1.25.40.10">
    <property type="entry name" value="Tetratricopeptide repeat domain"/>
    <property type="match status" value="2"/>
</dbReference>
<dbReference type="Pfam" id="PF07593">
    <property type="entry name" value="UnbV_ASPIC"/>
    <property type="match status" value="1"/>
</dbReference>
<dbReference type="KEGG" id="mri:Mal4_06240"/>